<keyword evidence="2" id="KW-1185">Reference proteome</keyword>
<name>A0A1L6MWN4_9BACT</name>
<dbReference type="AlphaFoldDB" id="A0A1L6MWN4"/>
<dbReference type="Proteomes" id="UP000185544">
    <property type="component" value="Chromosome"/>
</dbReference>
<dbReference type="KEGG" id="pabo:BCY86_04090"/>
<dbReference type="EMBL" id="CP016908">
    <property type="protein sequence ID" value="APR99952.1"/>
    <property type="molecule type" value="Genomic_DNA"/>
</dbReference>
<dbReference type="STRING" id="1882918.BCY86_04090"/>
<protein>
    <submittedName>
        <fullName evidence="1">Uncharacterized protein</fullName>
    </submittedName>
</protein>
<reference evidence="1 2" key="1">
    <citation type="submission" date="2016-08" db="EMBL/GenBank/DDBJ databases">
        <title>Identification and validation of antigenic proteins from Pajaroellobacter abortibovis using de-novo genome sequence assembly and reverse vaccinology.</title>
        <authorList>
            <person name="Welly B.T."/>
            <person name="Miller M.R."/>
            <person name="Stott J.L."/>
            <person name="Blanchard M.T."/>
            <person name="Islas-Trejo A.D."/>
            <person name="O'Rourke S.M."/>
            <person name="Young A.E."/>
            <person name="Medrano J.F."/>
            <person name="Van Eenennaam A.L."/>
        </authorList>
    </citation>
    <scope>NUCLEOTIDE SEQUENCE [LARGE SCALE GENOMIC DNA]</scope>
    <source>
        <strain evidence="1 2">BTF92-0548A/99-0131</strain>
    </source>
</reference>
<organism evidence="1 2">
    <name type="scientific">Pajaroellobacter abortibovis</name>
    <dbReference type="NCBI Taxonomy" id="1882918"/>
    <lineage>
        <taxon>Bacteria</taxon>
        <taxon>Pseudomonadati</taxon>
        <taxon>Myxococcota</taxon>
        <taxon>Polyangia</taxon>
        <taxon>Polyangiales</taxon>
        <taxon>Polyangiaceae</taxon>
    </lineage>
</organism>
<sequence>MIFSQEEKISQDLECLVAIMLQKLEVPIPLAVSVIEYWRDPVTHSFNKFRGGTLHAVLLDQ</sequence>
<accession>A0A1L6MWN4</accession>
<evidence type="ECO:0000313" key="2">
    <source>
        <dbReference type="Proteomes" id="UP000185544"/>
    </source>
</evidence>
<gene>
    <name evidence="1" type="ORF">BCY86_04090</name>
</gene>
<proteinExistence type="predicted"/>
<evidence type="ECO:0000313" key="1">
    <source>
        <dbReference type="EMBL" id="APR99952.1"/>
    </source>
</evidence>